<organism evidence="2 3">
    <name type="scientific">Oculimacula yallundae</name>
    <dbReference type="NCBI Taxonomy" id="86028"/>
    <lineage>
        <taxon>Eukaryota</taxon>
        <taxon>Fungi</taxon>
        <taxon>Dikarya</taxon>
        <taxon>Ascomycota</taxon>
        <taxon>Pezizomycotina</taxon>
        <taxon>Leotiomycetes</taxon>
        <taxon>Helotiales</taxon>
        <taxon>Ploettnerulaceae</taxon>
        <taxon>Oculimacula</taxon>
    </lineage>
</organism>
<keyword evidence="3" id="KW-1185">Reference proteome</keyword>
<dbReference type="Proteomes" id="UP001595075">
    <property type="component" value="Unassembled WGS sequence"/>
</dbReference>
<feature type="region of interest" description="Disordered" evidence="1">
    <location>
        <begin position="41"/>
        <end position="60"/>
    </location>
</feature>
<dbReference type="EMBL" id="JAZHXI010000013">
    <property type="protein sequence ID" value="KAL2065103.1"/>
    <property type="molecule type" value="Genomic_DNA"/>
</dbReference>
<proteinExistence type="predicted"/>
<feature type="compositionally biased region" description="Basic and acidic residues" evidence="1">
    <location>
        <begin position="44"/>
        <end position="59"/>
    </location>
</feature>
<name>A0ABR4C583_9HELO</name>
<evidence type="ECO:0000256" key="1">
    <source>
        <dbReference type="SAM" id="MobiDB-lite"/>
    </source>
</evidence>
<gene>
    <name evidence="2" type="ORF">VTL71DRAFT_4243</name>
</gene>
<sequence length="87" mass="10295">MTRTLKERLGFKPAVVEPLVPLTPEEERAEKKRQRKLRMAVAQKEQEKKDKKLQKRIDHSNSTAGVYTQFSKKENGDVSWWRFAMYS</sequence>
<evidence type="ECO:0000313" key="3">
    <source>
        <dbReference type="Proteomes" id="UP001595075"/>
    </source>
</evidence>
<protein>
    <submittedName>
        <fullName evidence="2">Uncharacterized protein</fullName>
    </submittedName>
</protein>
<accession>A0ABR4C583</accession>
<reference evidence="2 3" key="1">
    <citation type="journal article" date="2024" name="Commun. Biol.">
        <title>Comparative genomic analysis of thermophilic fungi reveals convergent evolutionary adaptations and gene losses.</title>
        <authorList>
            <person name="Steindorff A.S."/>
            <person name="Aguilar-Pontes M.V."/>
            <person name="Robinson A.J."/>
            <person name="Andreopoulos B."/>
            <person name="LaButti K."/>
            <person name="Kuo A."/>
            <person name="Mondo S."/>
            <person name="Riley R."/>
            <person name="Otillar R."/>
            <person name="Haridas S."/>
            <person name="Lipzen A."/>
            <person name="Grimwood J."/>
            <person name="Schmutz J."/>
            <person name="Clum A."/>
            <person name="Reid I.D."/>
            <person name="Moisan M.C."/>
            <person name="Butler G."/>
            <person name="Nguyen T.T.M."/>
            <person name="Dewar K."/>
            <person name="Conant G."/>
            <person name="Drula E."/>
            <person name="Henrissat B."/>
            <person name="Hansel C."/>
            <person name="Singer S."/>
            <person name="Hutchinson M.I."/>
            <person name="de Vries R.P."/>
            <person name="Natvig D.O."/>
            <person name="Powell A.J."/>
            <person name="Tsang A."/>
            <person name="Grigoriev I.V."/>
        </authorList>
    </citation>
    <scope>NUCLEOTIDE SEQUENCE [LARGE SCALE GENOMIC DNA]</scope>
    <source>
        <strain evidence="2 3">CBS 494.80</strain>
    </source>
</reference>
<evidence type="ECO:0000313" key="2">
    <source>
        <dbReference type="EMBL" id="KAL2065103.1"/>
    </source>
</evidence>
<comment type="caution">
    <text evidence="2">The sequence shown here is derived from an EMBL/GenBank/DDBJ whole genome shotgun (WGS) entry which is preliminary data.</text>
</comment>